<keyword evidence="2 8" id="KW-0732">Signal</keyword>
<keyword evidence="1" id="KW-0645">Protease</keyword>
<gene>
    <name evidence="10" type="ORF">OJAV_G00083010</name>
</gene>
<evidence type="ECO:0000259" key="9">
    <source>
        <dbReference type="PROSITE" id="PS50240"/>
    </source>
</evidence>
<evidence type="ECO:0000313" key="11">
    <source>
        <dbReference type="Proteomes" id="UP000283210"/>
    </source>
</evidence>
<dbReference type="SMART" id="SM00020">
    <property type="entry name" value="Tryp_SPc"/>
    <property type="match status" value="2"/>
</dbReference>
<keyword evidence="6" id="KW-0325">Glycoprotein</keyword>
<feature type="domain" description="Peptidase S1" evidence="9">
    <location>
        <begin position="35"/>
        <end position="267"/>
    </location>
</feature>
<reference evidence="10 11" key="1">
    <citation type="submission" date="2018-11" db="EMBL/GenBank/DDBJ databases">
        <authorList>
            <person name="Lopez-Roques C."/>
            <person name="Donnadieu C."/>
            <person name="Bouchez O."/>
            <person name="Klopp C."/>
            <person name="Cabau C."/>
            <person name="Zahm M."/>
        </authorList>
    </citation>
    <scope>NUCLEOTIDE SEQUENCE [LARGE SCALE GENOMIC DNA]</scope>
    <source>
        <strain evidence="10">RS831</strain>
        <tissue evidence="10">Whole body</tissue>
    </source>
</reference>
<evidence type="ECO:0000256" key="4">
    <source>
        <dbReference type="ARBA" id="ARBA00022825"/>
    </source>
</evidence>
<keyword evidence="11" id="KW-1185">Reference proteome</keyword>
<dbReference type="InterPro" id="IPR043504">
    <property type="entry name" value="Peptidase_S1_PA_chymotrypsin"/>
</dbReference>
<dbReference type="GO" id="GO:0004252">
    <property type="term" value="F:serine-type endopeptidase activity"/>
    <property type="evidence" value="ECO:0007669"/>
    <property type="project" value="InterPro"/>
</dbReference>
<protein>
    <recommendedName>
        <fullName evidence="9">Peptidase S1 domain-containing protein</fullName>
    </recommendedName>
</protein>
<dbReference type="PANTHER" id="PTHR24253">
    <property type="entry name" value="TRANSMEMBRANE PROTEASE SERINE"/>
    <property type="match status" value="1"/>
</dbReference>
<evidence type="ECO:0000256" key="2">
    <source>
        <dbReference type="ARBA" id="ARBA00022729"/>
    </source>
</evidence>
<dbReference type="FunFam" id="2.40.10.10:FF:000057">
    <property type="entry name" value="Zgc:100868"/>
    <property type="match status" value="1"/>
</dbReference>
<evidence type="ECO:0000256" key="7">
    <source>
        <dbReference type="SAM" id="MobiDB-lite"/>
    </source>
</evidence>
<reference evidence="10 11" key="2">
    <citation type="submission" date="2019-01" db="EMBL/GenBank/DDBJ databases">
        <title>A chromosome length genome reference of the Java medaka (oryzias javanicus).</title>
        <authorList>
            <person name="Herpin A."/>
            <person name="Takehana Y."/>
            <person name="Naruse K."/>
            <person name="Ansai S."/>
            <person name="Kawaguchi M."/>
        </authorList>
    </citation>
    <scope>NUCLEOTIDE SEQUENCE [LARGE SCALE GENOMIC DNA]</scope>
    <source>
        <strain evidence="10">RS831</strain>
        <tissue evidence="10">Whole body</tissue>
    </source>
</reference>
<dbReference type="InterPro" id="IPR001254">
    <property type="entry name" value="Trypsin_dom"/>
</dbReference>
<keyword evidence="5" id="KW-1015">Disulfide bond</keyword>
<proteinExistence type="predicted"/>
<evidence type="ECO:0000256" key="6">
    <source>
        <dbReference type="ARBA" id="ARBA00023180"/>
    </source>
</evidence>
<dbReference type="AlphaFoldDB" id="A0A437D4D9"/>
<evidence type="ECO:0000313" key="10">
    <source>
        <dbReference type="EMBL" id="RVE69980.1"/>
    </source>
</evidence>
<dbReference type="GO" id="GO:0006508">
    <property type="term" value="P:proteolysis"/>
    <property type="evidence" value="ECO:0007669"/>
    <property type="project" value="UniProtKB-KW"/>
</dbReference>
<evidence type="ECO:0000256" key="8">
    <source>
        <dbReference type="SAM" id="SignalP"/>
    </source>
</evidence>
<evidence type="ECO:0000256" key="1">
    <source>
        <dbReference type="ARBA" id="ARBA00022670"/>
    </source>
</evidence>
<feature type="chain" id="PRO_5019370094" description="Peptidase S1 domain-containing protein" evidence="8">
    <location>
        <begin position="22"/>
        <end position="571"/>
    </location>
</feature>
<name>A0A437D4D9_ORYJA</name>
<keyword evidence="4" id="KW-0720">Serine protease</keyword>
<evidence type="ECO:0000256" key="5">
    <source>
        <dbReference type="ARBA" id="ARBA00023157"/>
    </source>
</evidence>
<dbReference type="InterPro" id="IPR001314">
    <property type="entry name" value="Peptidase_S1A"/>
</dbReference>
<keyword evidence="3" id="KW-0378">Hydrolase</keyword>
<dbReference type="Proteomes" id="UP000283210">
    <property type="component" value="Chromosome 8"/>
</dbReference>
<dbReference type="EMBL" id="CM012444">
    <property type="protein sequence ID" value="RVE69980.1"/>
    <property type="molecule type" value="Genomic_DNA"/>
</dbReference>
<dbReference type="PANTHER" id="PTHR24253:SF144">
    <property type="entry name" value="CHYMOTRYPSIN-LIKE PROTEASE CTRL-1-RELATED"/>
    <property type="match status" value="1"/>
</dbReference>
<accession>A0A437D4D9</accession>
<feature type="signal peptide" evidence="8">
    <location>
        <begin position="1"/>
        <end position="21"/>
    </location>
</feature>
<dbReference type="InterPro" id="IPR009003">
    <property type="entry name" value="Peptidase_S1_PA"/>
</dbReference>
<feature type="region of interest" description="Disordered" evidence="7">
    <location>
        <begin position="526"/>
        <end position="554"/>
    </location>
</feature>
<dbReference type="InterPro" id="IPR018114">
    <property type="entry name" value="TRYPSIN_HIS"/>
</dbReference>
<feature type="compositionally biased region" description="Low complexity" evidence="7">
    <location>
        <begin position="535"/>
        <end position="550"/>
    </location>
</feature>
<feature type="domain" description="Peptidase S1" evidence="9">
    <location>
        <begin position="310"/>
        <end position="519"/>
    </location>
</feature>
<sequence>MAFRVMYVAAALTLLAKESKSEKPDCGQPQLSTRIVGGDEAPPGSWPWQVSLHRPSQYCGGSLINHQWVLTAAHCVPGANPAGLTAYLGRHSQRRSNPNEVNRTVAEVITHPHYKGETNENDIALLKLSSPVTFTAYIAPVCLAASGSTFYDGVDCWVTGWGNIAFGEVLPPPQNLQEVKVPIVGNRRCQCDYGQYKISEDMVCAGLQEGGKDACQLDSGGPLVSKQENHWIQAGLVSFGEGCAQPNFPGVYTRVSQYQTWIKSQITGDQPGFITFTSAGTNSDLSVSCPGVPPVQVKTAENLQTQTKSVVCGRAKLNSVAPAGRWPWMASLQKNGEHVCGGTLVSVDYVMSDADCFSGPPVASDWTVVLGRLQQNGSNPFKVTSITLSNQTGSNVAVLRLSAAPVLNDYIQPICLDDGGSFPVGTTCWAAGWSSGRGGEEQVLQEVQTSLQSCENPSSRSSICTGAFTVEMADGGGPLMCQQNASWYQVAILPRVSTLSGGTFQKLGHFRDFLARTAGLFSAPTFGDGSRTNGTGSTPSPATVATTSSSETRGGRPAQFCLCLCFLLLFL</sequence>
<dbReference type="Gene3D" id="2.40.10.10">
    <property type="entry name" value="Trypsin-like serine proteases"/>
    <property type="match status" value="2"/>
</dbReference>
<dbReference type="PROSITE" id="PS50240">
    <property type="entry name" value="TRYPSIN_DOM"/>
    <property type="match status" value="2"/>
</dbReference>
<evidence type="ECO:0000256" key="3">
    <source>
        <dbReference type="ARBA" id="ARBA00022801"/>
    </source>
</evidence>
<dbReference type="SUPFAM" id="SSF50494">
    <property type="entry name" value="Trypsin-like serine proteases"/>
    <property type="match status" value="2"/>
</dbReference>
<dbReference type="PRINTS" id="PR00722">
    <property type="entry name" value="CHYMOTRYPSIN"/>
</dbReference>
<dbReference type="Pfam" id="PF00089">
    <property type="entry name" value="Trypsin"/>
    <property type="match status" value="2"/>
</dbReference>
<dbReference type="OrthoDB" id="10002959at2759"/>
<organism evidence="10 11">
    <name type="scientific">Oryzias javanicus</name>
    <name type="common">Javanese ricefish</name>
    <name type="synonym">Aplocheilus javanicus</name>
    <dbReference type="NCBI Taxonomy" id="123683"/>
    <lineage>
        <taxon>Eukaryota</taxon>
        <taxon>Metazoa</taxon>
        <taxon>Chordata</taxon>
        <taxon>Craniata</taxon>
        <taxon>Vertebrata</taxon>
        <taxon>Euteleostomi</taxon>
        <taxon>Actinopterygii</taxon>
        <taxon>Neopterygii</taxon>
        <taxon>Teleostei</taxon>
        <taxon>Neoteleostei</taxon>
        <taxon>Acanthomorphata</taxon>
        <taxon>Ovalentaria</taxon>
        <taxon>Atherinomorphae</taxon>
        <taxon>Beloniformes</taxon>
        <taxon>Adrianichthyidae</taxon>
        <taxon>Oryziinae</taxon>
        <taxon>Oryzias</taxon>
    </lineage>
</organism>
<dbReference type="PROSITE" id="PS00134">
    <property type="entry name" value="TRYPSIN_HIS"/>
    <property type="match status" value="1"/>
</dbReference>
<dbReference type="CDD" id="cd00190">
    <property type="entry name" value="Tryp_SPc"/>
    <property type="match status" value="2"/>
</dbReference>